<dbReference type="AlphaFoldDB" id="A0AAV4X513"/>
<gene>
    <name evidence="1" type="ORF">CEXT_326091</name>
</gene>
<dbReference type="EMBL" id="BPLR01017115">
    <property type="protein sequence ID" value="GIY88878.1"/>
    <property type="molecule type" value="Genomic_DNA"/>
</dbReference>
<proteinExistence type="predicted"/>
<reference evidence="1 2" key="1">
    <citation type="submission" date="2021-06" db="EMBL/GenBank/DDBJ databases">
        <title>Caerostris extrusa draft genome.</title>
        <authorList>
            <person name="Kono N."/>
            <person name="Arakawa K."/>
        </authorList>
    </citation>
    <scope>NUCLEOTIDE SEQUENCE [LARGE SCALE GENOMIC DNA]</scope>
</reference>
<organism evidence="1 2">
    <name type="scientific">Caerostris extrusa</name>
    <name type="common">Bark spider</name>
    <name type="synonym">Caerostris bankana</name>
    <dbReference type="NCBI Taxonomy" id="172846"/>
    <lineage>
        <taxon>Eukaryota</taxon>
        <taxon>Metazoa</taxon>
        <taxon>Ecdysozoa</taxon>
        <taxon>Arthropoda</taxon>
        <taxon>Chelicerata</taxon>
        <taxon>Arachnida</taxon>
        <taxon>Araneae</taxon>
        <taxon>Araneomorphae</taxon>
        <taxon>Entelegynae</taxon>
        <taxon>Araneoidea</taxon>
        <taxon>Araneidae</taxon>
        <taxon>Caerostris</taxon>
    </lineage>
</organism>
<comment type="caution">
    <text evidence="1">The sequence shown here is derived from an EMBL/GenBank/DDBJ whole genome shotgun (WGS) entry which is preliminary data.</text>
</comment>
<keyword evidence="2" id="KW-1185">Reference proteome</keyword>
<evidence type="ECO:0000313" key="1">
    <source>
        <dbReference type="EMBL" id="GIY88878.1"/>
    </source>
</evidence>
<evidence type="ECO:0000313" key="2">
    <source>
        <dbReference type="Proteomes" id="UP001054945"/>
    </source>
</evidence>
<sequence length="136" mass="15249">MTLSFHSSRLLTSMILKHKFKSETMEASKSENRAILNVGTICAPDVPRKAAVTRHIVRYLVQYRFHYLGIPPSSERYMDITGIESFAPIPPPINDPWQKSKAAILLAERHAGMALGLMKPGASLEIRFLRQMVLSG</sequence>
<accession>A0AAV4X513</accession>
<dbReference type="Proteomes" id="UP001054945">
    <property type="component" value="Unassembled WGS sequence"/>
</dbReference>
<name>A0AAV4X513_CAEEX</name>
<protein>
    <submittedName>
        <fullName evidence="1">Uncharacterized protein</fullName>
    </submittedName>
</protein>